<name>A0A9D5H0X2_PEA</name>
<reference evidence="3 4" key="1">
    <citation type="journal article" date="2022" name="Nat. Genet.">
        <title>Improved pea reference genome and pan-genome highlight genomic features and evolutionary characteristics.</title>
        <authorList>
            <person name="Yang T."/>
            <person name="Liu R."/>
            <person name="Luo Y."/>
            <person name="Hu S."/>
            <person name="Wang D."/>
            <person name="Wang C."/>
            <person name="Pandey M.K."/>
            <person name="Ge S."/>
            <person name="Xu Q."/>
            <person name="Li N."/>
            <person name="Li G."/>
            <person name="Huang Y."/>
            <person name="Saxena R.K."/>
            <person name="Ji Y."/>
            <person name="Li M."/>
            <person name="Yan X."/>
            <person name="He Y."/>
            <person name="Liu Y."/>
            <person name="Wang X."/>
            <person name="Xiang C."/>
            <person name="Varshney R.K."/>
            <person name="Ding H."/>
            <person name="Gao S."/>
            <person name="Zong X."/>
        </authorList>
    </citation>
    <scope>NUCLEOTIDE SEQUENCE [LARGE SCALE GENOMIC DNA]</scope>
    <source>
        <strain evidence="3 4">cv. Zhongwan 6</strain>
    </source>
</reference>
<dbReference type="EMBL" id="JAMSHJ010000001">
    <property type="protein sequence ID" value="KAI5448172.1"/>
    <property type="molecule type" value="Genomic_DNA"/>
</dbReference>
<dbReference type="Pfam" id="PF22936">
    <property type="entry name" value="Pol_BBD"/>
    <property type="match status" value="1"/>
</dbReference>
<evidence type="ECO:0000259" key="2">
    <source>
        <dbReference type="Pfam" id="PF22936"/>
    </source>
</evidence>
<protein>
    <recommendedName>
        <fullName evidence="2">Retrovirus-related Pol polyprotein from transposon TNT 1-94-like beta-barrel domain-containing protein</fullName>
    </recommendedName>
</protein>
<sequence length="201" mass="23218">MTNIVEKSSRNCSVVYSSKLPLSFGFHVSETPSCLFWILDSGATYHMTPYSKQFSTYSLYPSNKQISTAYGTLDKELGKTIGRARERNCLDIFIKKENTPEPPPTTKLEERLLDDTKIKKVDTKDNGYEEALRGNHISSNQGLDAYKFNESKNHKACLRPNKNESKDKKKVKEKLHKKPDQKYEPPHWRKGKEESCMAWMF</sequence>
<accession>A0A9D5H0X2</accession>
<evidence type="ECO:0000313" key="3">
    <source>
        <dbReference type="EMBL" id="KAI5448172.1"/>
    </source>
</evidence>
<dbReference type="AlphaFoldDB" id="A0A9D5H0X2"/>
<feature type="compositionally biased region" description="Basic residues" evidence="1">
    <location>
        <begin position="168"/>
        <end position="177"/>
    </location>
</feature>
<evidence type="ECO:0000313" key="4">
    <source>
        <dbReference type="Proteomes" id="UP001058974"/>
    </source>
</evidence>
<proteinExistence type="predicted"/>
<dbReference type="Gramene" id="Psat01G0555200-T1">
    <property type="protein sequence ID" value="KAI5448172.1"/>
    <property type="gene ID" value="KIW84_015552"/>
</dbReference>
<dbReference type="InterPro" id="IPR054722">
    <property type="entry name" value="PolX-like_BBD"/>
</dbReference>
<gene>
    <name evidence="3" type="ORF">KIW84_015552</name>
</gene>
<feature type="region of interest" description="Disordered" evidence="1">
    <location>
        <begin position="157"/>
        <end position="189"/>
    </location>
</feature>
<feature type="domain" description="Retrovirus-related Pol polyprotein from transposon TNT 1-94-like beta-barrel" evidence="2">
    <location>
        <begin position="37"/>
        <end position="70"/>
    </location>
</feature>
<feature type="compositionally biased region" description="Basic and acidic residues" evidence="1">
    <location>
        <begin position="178"/>
        <end position="189"/>
    </location>
</feature>
<evidence type="ECO:0000256" key="1">
    <source>
        <dbReference type="SAM" id="MobiDB-lite"/>
    </source>
</evidence>
<organism evidence="3 4">
    <name type="scientific">Pisum sativum</name>
    <name type="common">Garden pea</name>
    <name type="synonym">Lathyrus oleraceus</name>
    <dbReference type="NCBI Taxonomy" id="3888"/>
    <lineage>
        <taxon>Eukaryota</taxon>
        <taxon>Viridiplantae</taxon>
        <taxon>Streptophyta</taxon>
        <taxon>Embryophyta</taxon>
        <taxon>Tracheophyta</taxon>
        <taxon>Spermatophyta</taxon>
        <taxon>Magnoliopsida</taxon>
        <taxon>eudicotyledons</taxon>
        <taxon>Gunneridae</taxon>
        <taxon>Pentapetalae</taxon>
        <taxon>rosids</taxon>
        <taxon>fabids</taxon>
        <taxon>Fabales</taxon>
        <taxon>Fabaceae</taxon>
        <taxon>Papilionoideae</taxon>
        <taxon>50 kb inversion clade</taxon>
        <taxon>NPAAA clade</taxon>
        <taxon>Hologalegina</taxon>
        <taxon>IRL clade</taxon>
        <taxon>Fabeae</taxon>
        <taxon>Lathyrus</taxon>
    </lineage>
</organism>
<dbReference type="Proteomes" id="UP001058974">
    <property type="component" value="Chromosome 1"/>
</dbReference>
<keyword evidence="4" id="KW-1185">Reference proteome</keyword>
<comment type="caution">
    <text evidence="3">The sequence shown here is derived from an EMBL/GenBank/DDBJ whole genome shotgun (WGS) entry which is preliminary data.</text>
</comment>